<protein>
    <submittedName>
        <fullName evidence="7">Recombinase RmuC</fullName>
    </submittedName>
</protein>
<comment type="function">
    <text evidence="1">Involved in DNA recombination.</text>
</comment>
<name>A0ABN4YC23_9GAMM</name>
<evidence type="ECO:0000313" key="8">
    <source>
        <dbReference type="Proteomes" id="UP000191820"/>
    </source>
</evidence>
<dbReference type="Proteomes" id="UP000191820">
    <property type="component" value="Chromosome"/>
</dbReference>
<keyword evidence="8" id="KW-1185">Reference proteome</keyword>
<keyword evidence="4" id="KW-0233">DNA recombination</keyword>
<dbReference type="RefSeq" id="WP_080915467.1">
    <property type="nucleotide sequence ID" value="NZ_CP020472.1"/>
</dbReference>
<sequence length="492" mass="56034">MTLPTSLSIAEIIALCAVAFLGLLIGALLNQRLTRQRWEQHRDKLQAEMAQFESDMAIKQQLLQQQIDDKELALHSAREKAELLIAQLSKLEAQAERLPLLEQQLSDGQRKFMETQLALSKSNAMQQSIQSQANTEKAALNDKIALLESAEERLKLQFENLANRIFEERSENFKQQNVTQIDGVLGPLKQQLEGFRQQIRESYTQEQTERSALKHQLDHLKDLNLKMSQDAINLTKALKGDNKQQGNWGEVILERVLQESGLREGHEYDTQQDLKDDGGKRFKPDVIVHLPEQKDVVIDAKMSLIAYERFFNSEDELVQQQAIKELALSVRQHIKGLSQKDYHKLHGLKSLDYVLMFIPIEPAFLLALESDPSLVSFALDHNIMLVSPTNLLVALRTINNIWRYEYQNQNAQAIASQAAKIYDKLCGYVEDMDKLGRALDTADKTYQQAMSKLSQGKGNLIRQAHVMQKLGVETSKNLDPQLINKALDESKE</sequence>
<gene>
    <name evidence="7" type="ORF">SJ2017_1638</name>
</gene>
<dbReference type="Pfam" id="PF02646">
    <property type="entry name" value="RmuC"/>
    <property type="match status" value="1"/>
</dbReference>
<dbReference type="PANTHER" id="PTHR30563:SF0">
    <property type="entry name" value="DNA RECOMBINATION PROTEIN RMUC"/>
    <property type="match status" value="1"/>
</dbReference>
<feature type="coiled-coil region" evidence="5">
    <location>
        <begin position="35"/>
        <end position="98"/>
    </location>
</feature>
<dbReference type="EMBL" id="CP020472">
    <property type="protein sequence ID" value="ARD21951.1"/>
    <property type="molecule type" value="Genomic_DNA"/>
</dbReference>
<keyword evidence="6" id="KW-0812">Transmembrane</keyword>
<evidence type="ECO:0000256" key="3">
    <source>
        <dbReference type="ARBA" id="ARBA00023054"/>
    </source>
</evidence>
<proteinExistence type="inferred from homology"/>
<evidence type="ECO:0000256" key="6">
    <source>
        <dbReference type="SAM" id="Phobius"/>
    </source>
</evidence>
<evidence type="ECO:0000256" key="5">
    <source>
        <dbReference type="SAM" id="Coils"/>
    </source>
</evidence>
<feature type="coiled-coil region" evidence="5">
    <location>
        <begin position="130"/>
        <end position="164"/>
    </location>
</feature>
<feature type="transmembrane region" description="Helical" evidence="6">
    <location>
        <begin position="6"/>
        <end position="29"/>
    </location>
</feature>
<dbReference type="InterPro" id="IPR003798">
    <property type="entry name" value="DNA_recombination_RmuC"/>
</dbReference>
<evidence type="ECO:0000256" key="4">
    <source>
        <dbReference type="ARBA" id="ARBA00023172"/>
    </source>
</evidence>
<organism evidence="7 8">
    <name type="scientific">Shewanella japonica</name>
    <dbReference type="NCBI Taxonomy" id="93973"/>
    <lineage>
        <taxon>Bacteria</taxon>
        <taxon>Pseudomonadati</taxon>
        <taxon>Pseudomonadota</taxon>
        <taxon>Gammaproteobacteria</taxon>
        <taxon>Alteromonadales</taxon>
        <taxon>Shewanellaceae</taxon>
        <taxon>Shewanella</taxon>
    </lineage>
</organism>
<evidence type="ECO:0000256" key="2">
    <source>
        <dbReference type="ARBA" id="ARBA00009840"/>
    </source>
</evidence>
<accession>A0ABN4YC23</accession>
<evidence type="ECO:0000313" key="7">
    <source>
        <dbReference type="EMBL" id="ARD21951.1"/>
    </source>
</evidence>
<keyword evidence="3 5" id="KW-0175">Coiled coil</keyword>
<reference evidence="7 8" key="1">
    <citation type="submission" date="2017-03" db="EMBL/GenBank/DDBJ databases">
        <title>Genome sequencing of Shewanella japonica KCTC 22435.</title>
        <authorList>
            <person name="Kim K.M."/>
        </authorList>
    </citation>
    <scope>NUCLEOTIDE SEQUENCE [LARGE SCALE GENOMIC DNA]</scope>
    <source>
        <strain evidence="7 8">KCTC 22435</strain>
    </source>
</reference>
<dbReference type="PANTHER" id="PTHR30563">
    <property type="entry name" value="DNA RECOMBINATION PROTEIN RMUC"/>
    <property type="match status" value="1"/>
</dbReference>
<keyword evidence="6" id="KW-1133">Transmembrane helix</keyword>
<comment type="similarity">
    <text evidence="2">Belongs to the RmuC family.</text>
</comment>
<evidence type="ECO:0000256" key="1">
    <source>
        <dbReference type="ARBA" id="ARBA00003416"/>
    </source>
</evidence>
<keyword evidence="6" id="KW-0472">Membrane</keyword>